<dbReference type="Gene3D" id="3.40.50.720">
    <property type="entry name" value="NAD(P)-binding Rossmann-like Domain"/>
    <property type="match status" value="2"/>
</dbReference>
<evidence type="ECO:0000259" key="3">
    <source>
        <dbReference type="Pfam" id="PF02826"/>
    </source>
</evidence>
<organism evidence="4 5">
    <name type="scientific">Paraburkholderia phenazinium</name>
    <dbReference type="NCBI Taxonomy" id="60549"/>
    <lineage>
        <taxon>Bacteria</taxon>
        <taxon>Pseudomonadati</taxon>
        <taxon>Pseudomonadota</taxon>
        <taxon>Betaproteobacteria</taxon>
        <taxon>Burkholderiales</taxon>
        <taxon>Burkholderiaceae</taxon>
        <taxon>Paraburkholderia</taxon>
    </lineage>
</organism>
<dbReference type="CDD" id="cd12164">
    <property type="entry name" value="GDH_like_2"/>
    <property type="match status" value="1"/>
</dbReference>
<keyword evidence="5" id="KW-1185">Reference proteome</keyword>
<dbReference type="PANTHER" id="PTHR43333">
    <property type="entry name" value="2-HACID_DH_C DOMAIN-CONTAINING PROTEIN"/>
    <property type="match status" value="1"/>
</dbReference>
<evidence type="ECO:0000313" key="4">
    <source>
        <dbReference type="EMBL" id="SIO45110.1"/>
    </source>
</evidence>
<dbReference type="Pfam" id="PF02826">
    <property type="entry name" value="2-Hacid_dh_C"/>
    <property type="match status" value="1"/>
</dbReference>
<dbReference type="InterPro" id="IPR036291">
    <property type="entry name" value="NAD(P)-bd_dom_sf"/>
</dbReference>
<dbReference type="GO" id="GO:0016491">
    <property type="term" value="F:oxidoreductase activity"/>
    <property type="evidence" value="ECO:0007669"/>
    <property type="project" value="UniProtKB-KW"/>
</dbReference>
<evidence type="ECO:0000256" key="2">
    <source>
        <dbReference type="ARBA" id="ARBA00023027"/>
    </source>
</evidence>
<name>A0A1N6JLE4_9BURK</name>
<feature type="domain" description="D-isomer specific 2-hydroxyacid dehydrogenase NAD-binding" evidence="3">
    <location>
        <begin position="103"/>
        <end position="273"/>
    </location>
</feature>
<protein>
    <submittedName>
        <fullName evidence="4">Glyoxylate/hydroxypyruvate reductase A</fullName>
    </submittedName>
</protein>
<proteinExistence type="predicted"/>
<accession>A0A1N6JLE4</accession>
<keyword evidence="4" id="KW-0670">Pyruvate</keyword>
<dbReference type="AlphaFoldDB" id="A0A1N6JLE4"/>
<dbReference type="EMBL" id="FSRU01000001">
    <property type="protein sequence ID" value="SIO45110.1"/>
    <property type="molecule type" value="Genomic_DNA"/>
</dbReference>
<evidence type="ECO:0000256" key="1">
    <source>
        <dbReference type="ARBA" id="ARBA00023002"/>
    </source>
</evidence>
<evidence type="ECO:0000313" key="5">
    <source>
        <dbReference type="Proteomes" id="UP000185151"/>
    </source>
</evidence>
<dbReference type="SUPFAM" id="SSF52283">
    <property type="entry name" value="Formate/glycerate dehydrogenase catalytic domain-like"/>
    <property type="match status" value="1"/>
</dbReference>
<reference evidence="4 5" key="1">
    <citation type="submission" date="2016-11" db="EMBL/GenBank/DDBJ databases">
        <authorList>
            <person name="Jaros S."/>
            <person name="Januszkiewicz K."/>
            <person name="Wedrychowicz H."/>
        </authorList>
    </citation>
    <scope>NUCLEOTIDE SEQUENCE [LARGE SCALE GENOMIC DNA]</scope>
    <source>
        <strain evidence="4 5">GAS95</strain>
    </source>
</reference>
<dbReference type="GO" id="GO:0051287">
    <property type="term" value="F:NAD binding"/>
    <property type="evidence" value="ECO:0007669"/>
    <property type="project" value="InterPro"/>
</dbReference>
<sequence length="308" mass="33445">MTQLVLISRDYDMSHLIPPIQRAAPELKVSLYSTAHAHDAEVAVCWNPPAGAIATLPHLKLVHSIAAGVDNILSDPSLPRVPVCRVVDPHHARRMSEFVTWGVLHFHRQFDRVLANQSKEIWLRPQQSDPSRCTVGIMGLGEIGSPVASDLHRLGFAVRGWARSPKNLPGIDTFAGEHALAPFLQGTDILVCLLPLTKATRGILHARTLGQLRPGAKLIHVGRGEHLVPQDLHAALADGRLGGAIVDVFPNEPLPPGDPFWSAPNLIVTPHMASVASPETIGLQVAQNVRRLVRGEPLDNLVDMARGY</sequence>
<dbReference type="PANTHER" id="PTHR43333:SF1">
    <property type="entry name" value="D-ISOMER SPECIFIC 2-HYDROXYACID DEHYDROGENASE NAD-BINDING DOMAIN-CONTAINING PROTEIN"/>
    <property type="match status" value="1"/>
</dbReference>
<keyword evidence="2" id="KW-0520">NAD</keyword>
<dbReference type="Proteomes" id="UP000185151">
    <property type="component" value="Unassembled WGS sequence"/>
</dbReference>
<keyword evidence="1" id="KW-0560">Oxidoreductase</keyword>
<gene>
    <name evidence="4" type="ORF">SAMN05444165_3310</name>
</gene>
<dbReference type="InterPro" id="IPR006140">
    <property type="entry name" value="D-isomer_DH_NAD-bd"/>
</dbReference>
<dbReference type="SUPFAM" id="SSF51735">
    <property type="entry name" value="NAD(P)-binding Rossmann-fold domains"/>
    <property type="match status" value="1"/>
</dbReference>